<gene>
    <name evidence="2" type="ORF">A4U43_C07F20330</name>
</gene>
<dbReference type="Gramene" id="ONK63925">
    <property type="protein sequence ID" value="ONK63925"/>
    <property type="gene ID" value="A4U43_C07F20330"/>
</dbReference>
<evidence type="ECO:0000256" key="1">
    <source>
        <dbReference type="SAM" id="Phobius"/>
    </source>
</evidence>
<evidence type="ECO:0000313" key="3">
    <source>
        <dbReference type="Proteomes" id="UP000243459"/>
    </source>
</evidence>
<name>A0A5P1EDF8_ASPOF</name>
<keyword evidence="3" id="KW-1185">Reference proteome</keyword>
<keyword evidence="1" id="KW-0812">Transmembrane</keyword>
<dbReference type="AlphaFoldDB" id="A0A5P1EDF8"/>
<evidence type="ECO:0000313" key="2">
    <source>
        <dbReference type="EMBL" id="ONK63925.1"/>
    </source>
</evidence>
<feature type="transmembrane region" description="Helical" evidence="1">
    <location>
        <begin position="43"/>
        <end position="62"/>
    </location>
</feature>
<keyword evidence="1" id="KW-0472">Membrane</keyword>
<sequence>MFSNQTVTCILIVWSTSTISCHYSFVVLIFPLSGNFEGDKHRVFSIIFLLFVVILMLIHFLVSEFVPHDDSRGVRIFLITSVDIASVCFTHPITLEVSWSKLAHAVGHQVLFLFSFANS</sequence>
<feature type="transmembrane region" description="Helical" evidence="1">
    <location>
        <begin position="7"/>
        <end position="31"/>
    </location>
</feature>
<proteinExistence type="predicted"/>
<protein>
    <submittedName>
        <fullName evidence="2">Uncharacterized protein</fullName>
    </submittedName>
</protein>
<feature type="transmembrane region" description="Helical" evidence="1">
    <location>
        <begin position="74"/>
        <end position="93"/>
    </location>
</feature>
<reference evidence="3" key="1">
    <citation type="journal article" date="2017" name="Nat. Commun.">
        <title>The asparagus genome sheds light on the origin and evolution of a young Y chromosome.</title>
        <authorList>
            <person name="Harkess A."/>
            <person name="Zhou J."/>
            <person name="Xu C."/>
            <person name="Bowers J.E."/>
            <person name="Van der Hulst R."/>
            <person name="Ayyampalayam S."/>
            <person name="Mercati F."/>
            <person name="Riccardi P."/>
            <person name="McKain M.R."/>
            <person name="Kakrana A."/>
            <person name="Tang H."/>
            <person name="Ray J."/>
            <person name="Groenendijk J."/>
            <person name="Arikit S."/>
            <person name="Mathioni S.M."/>
            <person name="Nakano M."/>
            <person name="Shan H."/>
            <person name="Telgmann-Rauber A."/>
            <person name="Kanno A."/>
            <person name="Yue Z."/>
            <person name="Chen H."/>
            <person name="Li W."/>
            <person name="Chen Y."/>
            <person name="Xu X."/>
            <person name="Zhang Y."/>
            <person name="Luo S."/>
            <person name="Chen H."/>
            <person name="Gao J."/>
            <person name="Mao Z."/>
            <person name="Pires J.C."/>
            <person name="Luo M."/>
            <person name="Kudrna D."/>
            <person name="Wing R.A."/>
            <person name="Meyers B.C."/>
            <person name="Yi K."/>
            <person name="Kong H."/>
            <person name="Lavrijsen P."/>
            <person name="Sunseri F."/>
            <person name="Falavigna A."/>
            <person name="Ye Y."/>
            <person name="Leebens-Mack J.H."/>
            <person name="Chen G."/>
        </authorList>
    </citation>
    <scope>NUCLEOTIDE SEQUENCE [LARGE SCALE GENOMIC DNA]</scope>
    <source>
        <strain evidence="3">cv. DH0086</strain>
    </source>
</reference>
<organism evidence="2 3">
    <name type="scientific">Asparagus officinalis</name>
    <name type="common">Garden asparagus</name>
    <dbReference type="NCBI Taxonomy" id="4686"/>
    <lineage>
        <taxon>Eukaryota</taxon>
        <taxon>Viridiplantae</taxon>
        <taxon>Streptophyta</taxon>
        <taxon>Embryophyta</taxon>
        <taxon>Tracheophyta</taxon>
        <taxon>Spermatophyta</taxon>
        <taxon>Magnoliopsida</taxon>
        <taxon>Liliopsida</taxon>
        <taxon>Asparagales</taxon>
        <taxon>Asparagaceae</taxon>
        <taxon>Asparagoideae</taxon>
        <taxon>Asparagus</taxon>
    </lineage>
</organism>
<dbReference type="Proteomes" id="UP000243459">
    <property type="component" value="Chromosome 7"/>
</dbReference>
<keyword evidence="1" id="KW-1133">Transmembrane helix</keyword>
<accession>A0A5P1EDF8</accession>
<dbReference type="EMBL" id="CM007387">
    <property type="protein sequence ID" value="ONK63925.1"/>
    <property type="molecule type" value="Genomic_DNA"/>
</dbReference>